<accession>A0A433T648</accession>
<evidence type="ECO:0000313" key="3">
    <source>
        <dbReference type="Proteomes" id="UP000271974"/>
    </source>
</evidence>
<dbReference type="Proteomes" id="UP000271974">
    <property type="component" value="Unassembled WGS sequence"/>
</dbReference>
<comment type="caution">
    <text evidence="2">The sequence shown here is derived from an EMBL/GenBank/DDBJ whole genome shotgun (WGS) entry which is preliminary data.</text>
</comment>
<protein>
    <submittedName>
        <fullName evidence="2">Uncharacterized protein</fullName>
    </submittedName>
</protein>
<feature type="compositionally biased region" description="Basic and acidic residues" evidence="1">
    <location>
        <begin position="111"/>
        <end position="121"/>
    </location>
</feature>
<evidence type="ECO:0000313" key="2">
    <source>
        <dbReference type="EMBL" id="RUS77028.1"/>
    </source>
</evidence>
<feature type="region of interest" description="Disordered" evidence="1">
    <location>
        <begin position="52"/>
        <end position="121"/>
    </location>
</feature>
<keyword evidence="3" id="KW-1185">Reference proteome</keyword>
<feature type="region of interest" description="Disordered" evidence="1">
    <location>
        <begin position="1"/>
        <end position="23"/>
    </location>
</feature>
<sequence>MVQELPHVPWRSLLGRPDQEPRCYGHPDIPALRGLRQRHGDLEYVYREDGEDAPGQVRHHNGHGVVLQEPHTPNEDSDGRSVQHKARESLDALSDSPQPNLPSHGGRMAPRRPEPQLKGRKGREILHSVTVRWENLRIVTFRREILGIVTFRRENLRIVTFRREILRIVTFRRETFEFSPLDGKPFELLPLDRKPSNCDL</sequence>
<evidence type="ECO:0000256" key="1">
    <source>
        <dbReference type="SAM" id="MobiDB-lite"/>
    </source>
</evidence>
<dbReference type="EMBL" id="RQTK01000616">
    <property type="protein sequence ID" value="RUS77028.1"/>
    <property type="molecule type" value="Genomic_DNA"/>
</dbReference>
<dbReference type="AlphaFoldDB" id="A0A433T648"/>
<organism evidence="2 3">
    <name type="scientific">Elysia chlorotica</name>
    <name type="common">Eastern emerald elysia</name>
    <name type="synonym">Sea slug</name>
    <dbReference type="NCBI Taxonomy" id="188477"/>
    <lineage>
        <taxon>Eukaryota</taxon>
        <taxon>Metazoa</taxon>
        <taxon>Spiralia</taxon>
        <taxon>Lophotrochozoa</taxon>
        <taxon>Mollusca</taxon>
        <taxon>Gastropoda</taxon>
        <taxon>Heterobranchia</taxon>
        <taxon>Euthyneura</taxon>
        <taxon>Panpulmonata</taxon>
        <taxon>Sacoglossa</taxon>
        <taxon>Placobranchoidea</taxon>
        <taxon>Plakobranchidae</taxon>
        <taxon>Elysia</taxon>
    </lineage>
</organism>
<name>A0A433T648_ELYCH</name>
<gene>
    <name evidence="2" type="ORF">EGW08_015208</name>
</gene>
<reference evidence="2 3" key="1">
    <citation type="submission" date="2019-01" db="EMBL/GenBank/DDBJ databases">
        <title>A draft genome assembly of the solar-powered sea slug Elysia chlorotica.</title>
        <authorList>
            <person name="Cai H."/>
            <person name="Li Q."/>
            <person name="Fang X."/>
            <person name="Li J."/>
            <person name="Curtis N.E."/>
            <person name="Altenburger A."/>
            <person name="Shibata T."/>
            <person name="Feng M."/>
            <person name="Maeda T."/>
            <person name="Schwartz J.A."/>
            <person name="Shigenobu S."/>
            <person name="Lundholm N."/>
            <person name="Nishiyama T."/>
            <person name="Yang H."/>
            <person name="Hasebe M."/>
            <person name="Li S."/>
            <person name="Pierce S.K."/>
            <person name="Wang J."/>
        </authorList>
    </citation>
    <scope>NUCLEOTIDE SEQUENCE [LARGE SCALE GENOMIC DNA]</scope>
    <source>
        <strain evidence="2">EC2010</strain>
        <tissue evidence="2">Whole organism of an adult</tissue>
    </source>
</reference>
<proteinExistence type="predicted"/>
<feature type="compositionally biased region" description="Basic and acidic residues" evidence="1">
    <location>
        <begin position="72"/>
        <end position="90"/>
    </location>
</feature>